<keyword evidence="3" id="KW-0378">Hydrolase</keyword>
<feature type="region of interest" description="Disordered" evidence="6">
    <location>
        <begin position="439"/>
        <end position="528"/>
    </location>
</feature>
<evidence type="ECO:0000313" key="8">
    <source>
        <dbReference type="EMBL" id="PMD50978.1"/>
    </source>
</evidence>
<dbReference type="GO" id="GO:0006508">
    <property type="term" value="P:proteolysis"/>
    <property type="evidence" value="ECO:0007669"/>
    <property type="project" value="InterPro"/>
</dbReference>
<evidence type="ECO:0000256" key="4">
    <source>
        <dbReference type="ARBA" id="ARBA00023145"/>
    </source>
</evidence>
<dbReference type="InterPro" id="IPR029030">
    <property type="entry name" value="Caspase-like_dom_sf"/>
</dbReference>
<proteinExistence type="predicted"/>
<dbReference type="GO" id="GO:0004197">
    <property type="term" value="F:cysteine-type endopeptidase activity"/>
    <property type="evidence" value="ECO:0007669"/>
    <property type="project" value="InterPro"/>
</dbReference>
<feature type="compositionally biased region" description="Polar residues" evidence="6">
    <location>
        <begin position="492"/>
        <end position="515"/>
    </location>
</feature>
<evidence type="ECO:0000256" key="3">
    <source>
        <dbReference type="ARBA" id="ARBA00022807"/>
    </source>
</evidence>
<dbReference type="Pfam" id="PF00656">
    <property type="entry name" value="Peptidase_C14"/>
    <property type="match status" value="1"/>
</dbReference>
<keyword evidence="9" id="KW-1185">Reference proteome</keyword>
<dbReference type="InterPro" id="IPR036028">
    <property type="entry name" value="SH3-like_dom_sf"/>
</dbReference>
<dbReference type="SUPFAM" id="SSF50044">
    <property type="entry name" value="SH3-domain"/>
    <property type="match status" value="1"/>
</dbReference>
<dbReference type="AlphaFoldDB" id="A0A2J6SJN4"/>
<dbReference type="GO" id="GO:0006915">
    <property type="term" value="P:apoptotic process"/>
    <property type="evidence" value="ECO:0007669"/>
    <property type="project" value="UniProtKB-KW"/>
</dbReference>
<evidence type="ECO:0000256" key="6">
    <source>
        <dbReference type="SAM" id="MobiDB-lite"/>
    </source>
</evidence>
<evidence type="ECO:0000256" key="2">
    <source>
        <dbReference type="ARBA" id="ARBA00022703"/>
    </source>
</evidence>
<dbReference type="SUPFAM" id="SSF52129">
    <property type="entry name" value="Caspase-like"/>
    <property type="match status" value="1"/>
</dbReference>
<keyword evidence="3" id="KW-0645">Protease</keyword>
<evidence type="ECO:0000313" key="9">
    <source>
        <dbReference type="Proteomes" id="UP000235371"/>
    </source>
</evidence>
<dbReference type="RefSeq" id="XP_024727882.1">
    <property type="nucleotide sequence ID" value="XM_024883988.1"/>
</dbReference>
<evidence type="ECO:0000256" key="1">
    <source>
        <dbReference type="ARBA" id="ARBA00022443"/>
    </source>
</evidence>
<sequence length="779" mass="87520">MSQPSFYVLSDGQRKQYSSHDTSRAGFHHQDLATFCEDVNSAAKRAFPNRGRSRYETVDACLIRWEDDELGVQQELDALNDVLQGYGFLTNVFLIPKLNSHWDLMRKTLDFIQDWDNDKNLFVLYYAGHGRINSARQAEWVFGQDLNSPFVDWSVIQGLFGTAKSDVLILLDTCAAASSARTTQFAKSTPPGEYSMTYTLVDVLRDWINKPSFSAASLHTEILFRLKLKEKKKRRDGVPLEWCMTPIHWINAKDCKAVGIKICRRNVRPLPSTTSDSSSEEEQPSTFVDAMDIDFDDANSSLTPLSSVSSTGCCKVPHVLITLQLDENQSLDTGQTARWLDRLPLLAKWAKVEAVFPSYSTLIIMSVPLPIWDMLPDHPACSFIEYVNGPSVGCPSRSEAKPSALSLSTPMEGDNTTSFDSPGTRQLSIKRIESSTLIGQCSKPETPPADIGSSSSIKVPRDTMRERAAREGRNTTTVTPTVKERKLRRPHTPSSVSMFTPSSYPDPKPQNNDSHGSPLKGPSGFAFGDVPIPKPVQNSQQLRVGDVVRVRTFYFTRFWNMGQSDYEEMANALLKLEELKELTHRSDLAMWLPLITAEKKKLDSRESALTAARIGFAAEILRIIITPTLQQKHVLPKSGLNVKRLEEVTMEAMANWFNDEEHPENAEEKLIVEEIFKVARAEERCRHGELDDFLARSSDELTLSKGDLIELIERDDNFGDRWYLGRSLKNGISGLFPEVYTRSTTREPPSYQPKLNREPILQESPIKKATPESGQAATN</sequence>
<dbReference type="SMART" id="SM00326">
    <property type="entry name" value="SH3"/>
    <property type="match status" value="1"/>
</dbReference>
<dbReference type="Gene3D" id="2.30.30.40">
    <property type="entry name" value="SH3 Domains"/>
    <property type="match status" value="1"/>
</dbReference>
<keyword evidence="4" id="KW-0865">Zymogen</keyword>
<dbReference type="InterPro" id="IPR011600">
    <property type="entry name" value="Pept_C14_caspase"/>
</dbReference>
<dbReference type="GeneID" id="36592065"/>
<feature type="compositionally biased region" description="Polar residues" evidence="6">
    <location>
        <begin position="405"/>
        <end position="424"/>
    </location>
</feature>
<dbReference type="Proteomes" id="UP000235371">
    <property type="component" value="Unassembled WGS sequence"/>
</dbReference>
<accession>A0A2J6SJN4</accession>
<protein>
    <recommendedName>
        <fullName evidence="7">SH3 domain-containing protein</fullName>
    </recommendedName>
</protein>
<reference evidence="8 9" key="1">
    <citation type="submission" date="2016-04" db="EMBL/GenBank/DDBJ databases">
        <title>A degradative enzymes factory behind the ericoid mycorrhizal symbiosis.</title>
        <authorList>
            <consortium name="DOE Joint Genome Institute"/>
            <person name="Martino E."/>
            <person name="Morin E."/>
            <person name="Grelet G."/>
            <person name="Kuo A."/>
            <person name="Kohler A."/>
            <person name="Daghino S."/>
            <person name="Barry K."/>
            <person name="Choi C."/>
            <person name="Cichocki N."/>
            <person name="Clum A."/>
            <person name="Copeland A."/>
            <person name="Hainaut M."/>
            <person name="Haridas S."/>
            <person name="Labutti K."/>
            <person name="Lindquist E."/>
            <person name="Lipzen A."/>
            <person name="Khouja H.-R."/>
            <person name="Murat C."/>
            <person name="Ohm R."/>
            <person name="Olson A."/>
            <person name="Spatafora J."/>
            <person name="Veneault-Fourrey C."/>
            <person name="Henrissat B."/>
            <person name="Grigoriev I."/>
            <person name="Martin F."/>
            <person name="Perotto S."/>
        </authorList>
    </citation>
    <scope>NUCLEOTIDE SEQUENCE [LARGE SCALE GENOMIC DNA]</scope>
    <source>
        <strain evidence="8 9">E</strain>
    </source>
</reference>
<gene>
    <name evidence="8" type="ORF">K444DRAFT_636371</name>
</gene>
<feature type="region of interest" description="Disordered" evidence="6">
    <location>
        <begin position="741"/>
        <end position="779"/>
    </location>
</feature>
<dbReference type="InterPro" id="IPR001452">
    <property type="entry name" value="SH3_domain"/>
</dbReference>
<keyword evidence="3" id="KW-0788">Thiol protease</keyword>
<organism evidence="8 9">
    <name type="scientific">Hyaloscypha bicolor E</name>
    <dbReference type="NCBI Taxonomy" id="1095630"/>
    <lineage>
        <taxon>Eukaryota</taxon>
        <taxon>Fungi</taxon>
        <taxon>Dikarya</taxon>
        <taxon>Ascomycota</taxon>
        <taxon>Pezizomycotina</taxon>
        <taxon>Leotiomycetes</taxon>
        <taxon>Helotiales</taxon>
        <taxon>Hyaloscyphaceae</taxon>
        <taxon>Hyaloscypha</taxon>
        <taxon>Hyaloscypha bicolor</taxon>
    </lineage>
</organism>
<dbReference type="PROSITE" id="PS50002">
    <property type="entry name" value="SH3"/>
    <property type="match status" value="1"/>
</dbReference>
<evidence type="ECO:0000259" key="7">
    <source>
        <dbReference type="PROSITE" id="PS50002"/>
    </source>
</evidence>
<dbReference type="EMBL" id="KZ613912">
    <property type="protein sequence ID" value="PMD50978.1"/>
    <property type="molecule type" value="Genomic_DNA"/>
</dbReference>
<feature type="region of interest" description="Disordered" evidence="6">
    <location>
        <begin position="397"/>
        <end position="424"/>
    </location>
</feature>
<feature type="compositionally biased region" description="Basic and acidic residues" evidence="6">
    <location>
        <begin position="459"/>
        <end position="473"/>
    </location>
</feature>
<evidence type="ECO:0000256" key="5">
    <source>
        <dbReference type="PROSITE-ProRule" id="PRU00192"/>
    </source>
</evidence>
<feature type="domain" description="SH3" evidence="7">
    <location>
        <begin position="674"/>
        <end position="746"/>
    </location>
</feature>
<dbReference type="InParanoid" id="A0A2J6SJN4"/>
<dbReference type="OrthoDB" id="4760831at2759"/>
<keyword evidence="1 5" id="KW-0728">SH3 domain</keyword>
<dbReference type="Pfam" id="PF00018">
    <property type="entry name" value="SH3_1"/>
    <property type="match status" value="1"/>
</dbReference>
<name>A0A2J6SJN4_9HELO</name>
<keyword evidence="2" id="KW-0053">Apoptosis</keyword>